<dbReference type="GO" id="GO:0003999">
    <property type="term" value="F:adenine phosphoribosyltransferase activity"/>
    <property type="evidence" value="ECO:0007669"/>
    <property type="project" value="UniProtKB-UniRule"/>
</dbReference>
<sequence>MTTVNYQALIREVPDFPKPGILFYDITTLLKHPAAIRSLSDQLTARYQDRGIRKVVGIESRGFIFGGILAARLGAGFVPARKPGKLPADCYEVKYNLEYGNSSLAVHRDAIELGEHVLIVDDLLATGGTAEATVNLVRQLGGTIVGLDFLIELKSLNGREKLGGYDVHSTIIYP</sequence>
<comment type="function">
    <text evidence="2 12">Catalyzes a salvage reaction resulting in the formation of AMP, that is energically less costly than de novo synthesis.</text>
</comment>
<evidence type="ECO:0000256" key="6">
    <source>
        <dbReference type="ARBA" id="ARBA00011738"/>
    </source>
</evidence>
<dbReference type="InterPro" id="IPR005764">
    <property type="entry name" value="Ade_phspho_trans"/>
</dbReference>
<evidence type="ECO:0000256" key="9">
    <source>
        <dbReference type="ARBA" id="ARBA00022676"/>
    </source>
</evidence>
<dbReference type="GO" id="GO:0006168">
    <property type="term" value="P:adenine salvage"/>
    <property type="evidence" value="ECO:0007669"/>
    <property type="project" value="InterPro"/>
</dbReference>
<dbReference type="GO" id="GO:0016208">
    <property type="term" value="F:AMP binding"/>
    <property type="evidence" value="ECO:0007669"/>
    <property type="project" value="TreeGrafter"/>
</dbReference>
<dbReference type="AlphaFoldDB" id="A0A0S4LL24"/>
<gene>
    <name evidence="12 14" type="primary">apt</name>
    <name evidence="14" type="ORF">COMA1_40038</name>
</gene>
<comment type="subcellular location">
    <subcellularLocation>
        <location evidence="3 12">Cytoplasm</location>
    </subcellularLocation>
</comment>
<evidence type="ECO:0000256" key="7">
    <source>
        <dbReference type="ARBA" id="ARBA00011893"/>
    </source>
</evidence>
<dbReference type="UniPathway" id="UPA00588">
    <property type="reaction ID" value="UER00646"/>
</dbReference>
<comment type="subunit">
    <text evidence="6 12">Homodimer.</text>
</comment>
<dbReference type="InterPro" id="IPR029057">
    <property type="entry name" value="PRTase-like"/>
</dbReference>
<dbReference type="InterPro" id="IPR000836">
    <property type="entry name" value="PRTase_dom"/>
</dbReference>
<keyword evidence="9 12" id="KW-0328">Glycosyltransferase</keyword>
<dbReference type="NCBIfam" id="TIGR01090">
    <property type="entry name" value="apt"/>
    <property type="match status" value="1"/>
</dbReference>
<evidence type="ECO:0000313" key="14">
    <source>
        <dbReference type="EMBL" id="CUS37405.1"/>
    </source>
</evidence>
<dbReference type="Proteomes" id="UP000199032">
    <property type="component" value="Unassembled WGS sequence"/>
</dbReference>
<protein>
    <recommendedName>
        <fullName evidence="7 12">Adenine phosphoribosyltransferase</fullName>
        <shortName evidence="12">APRT</shortName>
        <ecNumber evidence="7 12">2.4.2.7</ecNumber>
    </recommendedName>
</protein>
<dbReference type="GO" id="GO:0005737">
    <property type="term" value="C:cytoplasm"/>
    <property type="evidence" value="ECO:0007669"/>
    <property type="project" value="UniProtKB-SubCell"/>
</dbReference>
<accession>A0A0S4LL24</accession>
<reference evidence="14 15" key="1">
    <citation type="submission" date="2015-10" db="EMBL/GenBank/DDBJ databases">
        <authorList>
            <person name="Gilbert D.G."/>
        </authorList>
    </citation>
    <scope>NUCLEOTIDE SEQUENCE [LARGE SCALE GENOMIC DNA]</scope>
    <source>
        <strain evidence="14">COMA1</strain>
    </source>
</reference>
<dbReference type="Pfam" id="PF00156">
    <property type="entry name" value="Pribosyltran"/>
    <property type="match status" value="1"/>
</dbReference>
<evidence type="ECO:0000313" key="15">
    <source>
        <dbReference type="Proteomes" id="UP000199032"/>
    </source>
</evidence>
<evidence type="ECO:0000256" key="2">
    <source>
        <dbReference type="ARBA" id="ARBA00003968"/>
    </source>
</evidence>
<keyword evidence="10 12" id="KW-0808">Transferase</keyword>
<dbReference type="PANTHER" id="PTHR32315:SF3">
    <property type="entry name" value="ADENINE PHOSPHORIBOSYLTRANSFERASE"/>
    <property type="match status" value="1"/>
</dbReference>
<dbReference type="NCBIfam" id="NF002634">
    <property type="entry name" value="PRK02304.1-3"/>
    <property type="match status" value="1"/>
</dbReference>
<dbReference type="GO" id="GO:0006166">
    <property type="term" value="P:purine ribonucleoside salvage"/>
    <property type="evidence" value="ECO:0007669"/>
    <property type="project" value="UniProtKB-UniRule"/>
</dbReference>
<dbReference type="RefSeq" id="WP_090749878.1">
    <property type="nucleotide sequence ID" value="NZ_CZQA01000010.1"/>
</dbReference>
<proteinExistence type="inferred from homology"/>
<evidence type="ECO:0000256" key="4">
    <source>
        <dbReference type="ARBA" id="ARBA00004659"/>
    </source>
</evidence>
<dbReference type="FunFam" id="3.40.50.2020:FF:000004">
    <property type="entry name" value="Adenine phosphoribosyltransferase"/>
    <property type="match status" value="1"/>
</dbReference>
<evidence type="ECO:0000256" key="10">
    <source>
        <dbReference type="ARBA" id="ARBA00022679"/>
    </source>
</evidence>
<feature type="domain" description="Phosphoribosyltransferase" evidence="13">
    <location>
        <begin position="27"/>
        <end position="151"/>
    </location>
</feature>
<dbReference type="InterPro" id="IPR050054">
    <property type="entry name" value="UPRTase/APRTase"/>
</dbReference>
<dbReference type="SUPFAM" id="SSF53271">
    <property type="entry name" value="PRTase-like"/>
    <property type="match status" value="1"/>
</dbReference>
<evidence type="ECO:0000256" key="3">
    <source>
        <dbReference type="ARBA" id="ARBA00004496"/>
    </source>
</evidence>
<evidence type="ECO:0000256" key="5">
    <source>
        <dbReference type="ARBA" id="ARBA00008391"/>
    </source>
</evidence>
<dbReference type="STRING" id="1742972.COMA1_40038"/>
<dbReference type="EC" id="2.4.2.7" evidence="7 12"/>
<dbReference type="Gene3D" id="3.40.50.2020">
    <property type="match status" value="1"/>
</dbReference>
<dbReference type="CDD" id="cd06223">
    <property type="entry name" value="PRTases_typeI"/>
    <property type="match status" value="1"/>
</dbReference>
<comment type="catalytic activity">
    <reaction evidence="1 12">
        <text>AMP + diphosphate = 5-phospho-alpha-D-ribose 1-diphosphate + adenine</text>
        <dbReference type="Rhea" id="RHEA:16609"/>
        <dbReference type="ChEBI" id="CHEBI:16708"/>
        <dbReference type="ChEBI" id="CHEBI:33019"/>
        <dbReference type="ChEBI" id="CHEBI:58017"/>
        <dbReference type="ChEBI" id="CHEBI:456215"/>
        <dbReference type="EC" id="2.4.2.7"/>
    </reaction>
</comment>
<dbReference type="OrthoDB" id="9803963at2"/>
<keyword evidence="11 12" id="KW-0660">Purine salvage</keyword>
<evidence type="ECO:0000256" key="12">
    <source>
        <dbReference type="HAMAP-Rule" id="MF_00004"/>
    </source>
</evidence>
<evidence type="ECO:0000256" key="8">
    <source>
        <dbReference type="ARBA" id="ARBA00022490"/>
    </source>
</evidence>
<dbReference type="EMBL" id="CZQA01000010">
    <property type="protein sequence ID" value="CUS37405.1"/>
    <property type="molecule type" value="Genomic_DNA"/>
</dbReference>
<dbReference type="GO" id="GO:0044209">
    <property type="term" value="P:AMP salvage"/>
    <property type="evidence" value="ECO:0007669"/>
    <property type="project" value="UniProtKB-UniRule"/>
</dbReference>
<evidence type="ECO:0000256" key="1">
    <source>
        <dbReference type="ARBA" id="ARBA00000868"/>
    </source>
</evidence>
<keyword evidence="8 12" id="KW-0963">Cytoplasm</keyword>
<evidence type="ECO:0000259" key="13">
    <source>
        <dbReference type="Pfam" id="PF00156"/>
    </source>
</evidence>
<dbReference type="GO" id="GO:0002055">
    <property type="term" value="F:adenine binding"/>
    <property type="evidence" value="ECO:0007669"/>
    <property type="project" value="TreeGrafter"/>
</dbReference>
<dbReference type="HAMAP" id="MF_00004">
    <property type="entry name" value="Aden_phosphoribosyltr"/>
    <property type="match status" value="1"/>
</dbReference>
<dbReference type="NCBIfam" id="NF002636">
    <property type="entry name" value="PRK02304.1-5"/>
    <property type="match status" value="1"/>
</dbReference>
<comment type="similarity">
    <text evidence="5 12">Belongs to the purine/pyrimidine phosphoribosyltransferase family.</text>
</comment>
<evidence type="ECO:0000256" key="11">
    <source>
        <dbReference type="ARBA" id="ARBA00022726"/>
    </source>
</evidence>
<name>A0A0S4LL24_9BACT</name>
<keyword evidence="15" id="KW-1185">Reference proteome</keyword>
<organism evidence="14 15">
    <name type="scientific">Candidatus Nitrospira nitrosa</name>
    <dbReference type="NCBI Taxonomy" id="1742972"/>
    <lineage>
        <taxon>Bacteria</taxon>
        <taxon>Pseudomonadati</taxon>
        <taxon>Nitrospirota</taxon>
        <taxon>Nitrospiria</taxon>
        <taxon>Nitrospirales</taxon>
        <taxon>Nitrospiraceae</taxon>
        <taxon>Nitrospira</taxon>
    </lineage>
</organism>
<comment type="pathway">
    <text evidence="4 12">Purine metabolism; AMP biosynthesis via salvage pathway; AMP from adenine: step 1/1.</text>
</comment>
<dbReference type="PANTHER" id="PTHR32315">
    <property type="entry name" value="ADENINE PHOSPHORIBOSYLTRANSFERASE"/>
    <property type="match status" value="1"/>
</dbReference>